<accession>C3ZGS6</accession>
<dbReference type="InterPro" id="IPR035437">
    <property type="entry name" value="SNase_OB-fold_sf"/>
</dbReference>
<evidence type="ECO:0008006" key="2">
    <source>
        <dbReference type="Google" id="ProtNLM"/>
    </source>
</evidence>
<proteinExistence type="predicted"/>
<gene>
    <name evidence="1" type="ORF">BRAFLDRAFT_71031</name>
</gene>
<reference evidence="1" key="1">
    <citation type="journal article" date="2008" name="Nature">
        <title>The amphioxus genome and the evolution of the chordate karyotype.</title>
        <authorList>
            <consortium name="US DOE Joint Genome Institute (JGI-PGF)"/>
            <person name="Putnam N.H."/>
            <person name="Butts T."/>
            <person name="Ferrier D.E.K."/>
            <person name="Furlong R.F."/>
            <person name="Hellsten U."/>
            <person name="Kawashima T."/>
            <person name="Robinson-Rechavi M."/>
            <person name="Shoguchi E."/>
            <person name="Terry A."/>
            <person name="Yu J.-K."/>
            <person name="Benito-Gutierrez E.L."/>
            <person name="Dubchak I."/>
            <person name="Garcia-Fernandez J."/>
            <person name="Gibson-Brown J.J."/>
            <person name="Grigoriev I.V."/>
            <person name="Horton A.C."/>
            <person name="de Jong P.J."/>
            <person name="Jurka J."/>
            <person name="Kapitonov V.V."/>
            <person name="Kohara Y."/>
            <person name="Kuroki Y."/>
            <person name="Lindquist E."/>
            <person name="Lucas S."/>
            <person name="Osoegawa K."/>
            <person name="Pennacchio L.A."/>
            <person name="Salamov A.A."/>
            <person name="Satou Y."/>
            <person name="Sauka-Spengler T."/>
            <person name="Schmutz J."/>
            <person name="Shin-I T."/>
            <person name="Toyoda A."/>
            <person name="Bronner-Fraser M."/>
            <person name="Fujiyama A."/>
            <person name="Holland L.Z."/>
            <person name="Holland P.W.H."/>
            <person name="Satoh N."/>
            <person name="Rokhsar D.S."/>
        </authorList>
    </citation>
    <scope>NUCLEOTIDE SEQUENCE [LARGE SCALE GENOMIC DNA]</scope>
    <source>
        <strain evidence="1">S238N-H82</strain>
        <tissue evidence="1">Testes</tissue>
    </source>
</reference>
<organism>
    <name type="scientific">Branchiostoma floridae</name>
    <name type="common">Florida lancelet</name>
    <name type="synonym">Amphioxus</name>
    <dbReference type="NCBI Taxonomy" id="7739"/>
    <lineage>
        <taxon>Eukaryota</taxon>
        <taxon>Metazoa</taxon>
        <taxon>Chordata</taxon>
        <taxon>Cephalochordata</taxon>
        <taxon>Leptocardii</taxon>
        <taxon>Amphioxiformes</taxon>
        <taxon>Branchiostomatidae</taxon>
        <taxon>Branchiostoma</taxon>
    </lineage>
</organism>
<dbReference type="SUPFAM" id="SSF50199">
    <property type="entry name" value="Staphylococcal nuclease"/>
    <property type="match status" value="1"/>
</dbReference>
<dbReference type="eggNOG" id="ENOG502QR9T">
    <property type="taxonomic scope" value="Eukaryota"/>
</dbReference>
<dbReference type="InParanoid" id="C3ZGS6"/>
<dbReference type="PANTHER" id="PTHR28434">
    <property type="entry name" value="PROTEIN C3ORF33"/>
    <property type="match status" value="1"/>
</dbReference>
<dbReference type="PANTHER" id="PTHR28434:SF1">
    <property type="entry name" value="PROTEIN C3ORF33"/>
    <property type="match status" value="1"/>
</dbReference>
<evidence type="ECO:0000313" key="1">
    <source>
        <dbReference type="EMBL" id="EEN48302.1"/>
    </source>
</evidence>
<protein>
    <recommendedName>
        <fullName evidence="2">TNase-like domain-containing protein</fullName>
    </recommendedName>
</protein>
<dbReference type="EMBL" id="GG666620">
    <property type="protein sequence ID" value="EEN48302.1"/>
    <property type="molecule type" value="Genomic_DNA"/>
</dbReference>
<dbReference type="InterPro" id="IPR042421">
    <property type="entry name" value="C3orf33-like"/>
</dbReference>
<dbReference type="AlphaFoldDB" id="C3ZGS6"/>
<sequence length="303" mass="33225">MVENKDTDTGRSAPYRAAYLNTLTHYLDGHVNAVRNASTVLAIAGLAFAARGVRLFSKFYTVADIPPHFIQKNIRLQGKVIQVKDQHLQVEHIPILYLRIPYLMKKQEGTIGVHLAGVKFEEGAVEWLNDNVHAQAVFFKMLQINSCQELDCVVTTRRPGWRGLFSSMCLNEELIRQGLGKVAPIEGMHVGATYVKLTKMLLRAELVAERKRRGVWTEPTVLERYRASSSDVSLSVAVYLSSPAPAGVCPVVAAAAFVAPPNPPAVAELPPKPVPVCTPNQPLGAVRPKTAPKATGMYLTGFF</sequence>
<name>C3ZGS6_BRAFL</name>
<dbReference type="Gene3D" id="2.40.50.90">
    <property type="match status" value="1"/>
</dbReference>